<gene>
    <name evidence="2" type="ORF">NKR23_g5403</name>
</gene>
<dbReference type="Proteomes" id="UP001174694">
    <property type="component" value="Unassembled WGS sequence"/>
</dbReference>
<feature type="compositionally biased region" description="Basic and acidic residues" evidence="1">
    <location>
        <begin position="178"/>
        <end position="190"/>
    </location>
</feature>
<dbReference type="AlphaFoldDB" id="A0AA38VU58"/>
<accession>A0AA38VU58</accession>
<dbReference type="EMBL" id="JANBVO010000014">
    <property type="protein sequence ID" value="KAJ9145484.1"/>
    <property type="molecule type" value="Genomic_DNA"/>
</dbReference>
<feature type="compositionally biased region" description="Polar residues" evidence="1">
    <location>
        <begin position="244"/>
        <end position="256"/>
    </location>
</feature>
<evidence type="ECO:0000313" key="2">
    <source>
        <dbReference type="EMBL" id="KAJ9145484.1"/>
    </source>
</evidence>
<feature type="compositionally biased region" description="Low complexity" evidence="1">
    <location>
        <begin position="464"/>
        <end position="479"/>
    </location>
</feature>
<feature type="region of interest" description="Disordered" evidence="1">
    <location>
        <begin position="217"/>
        <end position="667"/>
    </location>
</feature>
<name>A0AA38VU58_9PEZI</name>
<evidence type="ECO:0000256" key="1">
    <source>
        <dbReference type="SAM" id="MobiDB-lite"/>
    </source>
</evidence>
<feature type="compositionally biased region" description="Polar residues" evidence="1">
    <location>
        <begin position="1"/>
        <end position="12"/>
    </location>
</feature>
<feature type="compositionally biased region" description="Basic and acidic residues" evidence="1">
    <location>
        <begin position="314"/>
        <end position="326"/>
    </location>
</feature>
<sequence length="699" mass="72375">MAGESNFGSNNPFRRKTAGAAAVAAAAAPPSAPSAPSVVDGFPPIDAPTATSPHPSAAHLPSGDDFQNLLKAMAKTDEPAPSTTFQKKKPVKKVRVQSPPPSSPESGHANHGYPEYPRDDDDSSSSSSSDFESLEGEAGDPFRNAELPVRSEDAFGLHERIIPQASGGVPPPNPFQKTLEDIEHSTKDESLDTPGTATAGKGALDVDAFRRLLLTGQAPSLPHPSTLPSVSSHLHPTGAAGDGASNTDASSISRQSIFDAAHPLQETPRSSHEISEPEADESLRGLLPTPGVTRRSSNKKPPPPPPGSRHGKMIKFEFKGDEKTRGSFEAPATPGRPGPAATGVISPRRTSSSSDVNKPLPPAPARRPEDEEGESIFDREAAGKVPDIDIDPEAVVVPSPRPPTPPNISHSSSTPVQDPISTLRKPAPPPRRQPHARTDSKPPSFTGIPPPSTTNSEDPDAAPLRSSLESTHSRSSSTHVNISAPAPPPPRRATTNPTRAAGNSLASPTSSVSASSPSALSDAERSPLAWPQHGSAHLPHGHSHLVDSPSPGIIHSQSQVKLSTPPPPPPARNSSMRSLTGRPASVSSMDAPSRRIVRDSSGGSISMPPPPPPRARGSSKGSLDGPAAAAPRRTSVESVRPLGGPVMEEPAAVGASGGPAGSGDAVRRDSAAKDILADLDALQREVDALRGQFEKKGGS</sequence>
<feature type="compositionally biased region" description="Low complexity" evidence="1">
    <location>
        <begin position="47"/>
        <end position="59"/>
    </location>
</feature>
<feature type="region of interest" description="Disordered" evidence="1">
    <location>
        <begin position="1"/>
        <end position="202"/>
    </location>
</feature>
<reference evidence="2" key="1">
    <citation type="submission" date="2022-07" db="EMBL/GenBank/DDBJ databases">
        <title>Fungi with potential for degradation of polypropylene.</title>
        <authorList>
            <person name="Gostincar C."/>
        </authorList>
    </citation>
    <scope>NUCLEOTIDE SEQUENCE</scope>
    <source>
        <strain evidence="2">EXF-13308</strain>
    </source>
</reference>
<feature type="compositionally biased region" description="Low complexity" evidence="1">
    <location>
        <begin position="20"/>
        <end position="39"/>
    </location>
</feature>
<feature type="compositionally biased region" description="Low complexity" evidence="1">
    <location>
        <begin position="492"/>
        <end position="521"/>
    </location>
</feature>
<evidence type="ECO:0000313" key="3">
    <source>
        <dbReference type="Proteomes" id="UP001174694"/>
    </source>
</evidence>
<feature type="compositionally biased region" description="Polar residues" evidence="1">
    <location>
        <begin position="407"/>
        <end position="420"/>
    </location>
</feature>
<protein>
    <submittedName>
        <fullName evidence="2">Uncharacterized protein</fullName>
    </submittedName>
</protein>
<feature type="compositionally biased region" description="Low complexity" evidence="1">
    <location>
        <begin position="330"/>
        <end position="343"/>
    </location>
</feature>
<organism evidence="2 3">
    <name type="scientific">Pleurostoma richardsiae</name>
    <dbReference type="NCBI Taxonomy" id="41990"/>
    <lineage>
        <taxon>Eukaryota</taxon>
        <taxon>Fungi</taxon>
        <taxon>Dikarya</taxon>
        <taxon>Ascomycota</taxon>
        <taxon>Pezizomycotina</taxon>
        <taxon>Sordariomycetes</taxon>
        <taxon>Sordariomycetidae</taxon>
        <taxon>Calosphaeriales</taxon>
        <taxon>Pleurostomataceae</taxon>
        <taxon>Pleurostoma</taxon>
    </lineage>
</organism>
<comment type="caution">
    <text evidence="2">The sequence shown here is derived from an EMBL/GenBank/DDBJ whole genome shotgun (WGS) entry which is preliminary data.</text>
</comment>
<proteinExistence type="predicted"/>
<feature type="compositionally biased region" description="Basic residues" evidence="1">
    <location>
        <begin position="86"/>
        <end position="95"/>
    </location>
</feature>
<keyword evidence="3" id="KW-1185">Reference proteome</keyword>
<feature type="compositionally biased region" description="Basic and acidic residues" evidence="1">
    <location>
        <begin position="149"/>
        <end position="161"/>
    </location>
</feature>